<dbReference type="GO" id="GO:0046872">
    <property type="term" value="F:metal ion binding"/>
    <property type="evidence" value="ECO:0007669"/>
    <property type="project" value="UniProtKB-KW"/>
</dbReference>
<dbReference type="GO" id="GO:0032483">
    <property type="term" value="P:regulation of Rab protein signal transduction"/>
    <property type="evidence" value="ECO:0007669"/>
    <property type="project" value="TreeGrafter"/>
</dbReference>
<dbReference type="SMART" id="SM00801">
    <property type="entry name" value="dDENN"/>
    <property type="match status" value="1"/>
</dbReference>
<reference evidence="6 7" key="1">
    <citation type="submission" date="2017-03" db="EMBL/GenBank/DDBJ databases">
        <title>Genomes of endolithic fungi from Antarctica.</title>
        <authorList>
            <person name="Coleine C."/>
            <person name="Masonjones S."/>
            <person name="Stajich J.E."/>
        </authorList>
    </citation>
    <scope>NUCLEOTIDE SEQUENCE [LARGE SCALE GENOMIC DNA]</scope>
    <source>
        <strain evidence="6 7">CCFEE 5311</strain>
    </source>
</reference>
<feature type="domain" description="Phorbol-ester/DAG-type" evidence="4">
    <location>
        <begin position="890"/>
        <end position="937"/>
    </location>
</feature>
<evidence type="ECO:0000256" key="3">
    <source>
        <dbReference type="SAM" id="MobiDB-lite"/>
    </source>
</evidence>
<keyword evidence="1" id="KW-0479">Metal-binding</keyword>
<feature type="region of interest" description="Disordered" evidence="3">
    <location>
        <begin position="160"/>
        <end position="179"/>
    </location>
</feature>
<gene>
    <name evidence="6" type="ORF">B0A54_06893</name>
</gene>
<dbReference type="InterPro" id="IPR037516">
    <property type="entry name" value="Tripartite_DENN"/>
</dbReference>
<dbReference type="CDD" id="cd20805">
    <property type="entry name" value="C1_DGK_rpt2"/>
    <property type="match status" value="1"/>
</dbReference>
<feature type="region of interest" description="Disordered" evidence="3">
    <location>
        <begin position="829"/>
        <end position="849"/>
    </location>
</feature>
<dbReference type="GO" id="GO:0031410">
    <property type="term" value="C:cytoplasmic vesicle"/>
    <property type="evidence" value="ECO:0007669"/>
    <property type="project" value="TreeGrafter"/>
</dbReference>
<dbReference type="InterPro" id="IPR043153">
    <property type="entry name" value="DENN_C"/>
</dbReference>
<dbReference type="Pfam" id="PF02141">
    <property type="entry name" value="DENN"/>
    <property type="match status" value="1"/>
</dbReference>
<evidence type="ECO:0000256" key="1">
    <source>
        <dbReference type="ARBA" id="ARBA00022723"/>
    </source>
</evidence>
<evidence type="ECO:0000256" key="2">
    <source>
        <dbReference type="ARBA" id="ARBA00022833"/>
    </source>
</evidence>
<keyword evidence="2" id="KW-0862">Zinc</keyword>
<evidence type="ECO:0000259" key="4">
    <source>
        <dbReference type="PROSITE" id="PS50081"/>
    </source>
</evidence>
<dbReference type="PROSITE" id="PS50081">
    <property type="entry name" value="ZF_DAG_PE_2"/>
    <property type="match status" value="1"/>
</dbReference>
<accession>A0A4U0V248</accession>
<feature type="region of interest" description="Disordered" evidence="3">
    <location>
        <begin position="1"/>
        <end position="23"/>
    </location>
</feature>
<dbReference type="SMART" id="SM00799">
    <property type="entry name" value="DENN"/>
    <property type="match status" value="1"/>
</dbReference>
<feature type="region of interest" description="Disordered" evidence="3">
    <location>
        <begin position="63"/>
        <end position="87"/>
    </location>
</feature>
<feature type="compositionally biased region" description="Polar residues" evidence="3">
    <location>
        <begin position="762"/>
        <end position="772"/>
    </location>
</feature>
<dbReference type="InterPro" id="IPR046349">
    <property type="entry name" value="C1-like_sf"/>
</dbReference>
<dbReference type="InterPro" id="IPR002219">
    <property type="entry name" value="PKC_DAG/PE"/>
</dbReference>
<dbReference type="InterPro" id="IPR051696">
    <property type="entry name" value="DENN_Domain_GEFs"/>
</dbReference>
<feature type="region of interest" description="Disordered" evidence="3">
    <location>
        <begin position="723"/>
        <end position="773"/>
    </location>
</feature>
<dbReference type="PANTHER" id="PTHR12296:SF21">
    <property type="entry name" value="DENN DOMAIN-CONTAINING PROTEIN 3"/>
    <property type="match status" value="1"/>
</dbReference>
<dbReference type="Pfam" id="PF03455">
    <property type="entry name" value="dDENN"/>
    <property type="match status" value="1"/>
</dbReference>
<protein>
    <recommendedName>
        <fullName evidence="8">UDENN domain-containing protein</fullName>
    </recommendedName>
</protein>
<dbReference type="PANTHER" id="PTHR12296">
    <property type="entry name" value="DENN DOMAIN-CONTAINING PROTEIN 4"/>
    <property type="match status" value="1"/>
</dbReference>
<dbReference type="AlphaFoldDB" id="A0A4U0V248"/>
<feature type="region of interest" description="Disordered" evidence="3">
    <location>
        <begin position="226"/>
        <end position="245"/>
    </location>
</feature>
<evidence type="ECO:0008006" key="8">
    <source>
        <dbReference type="Google" id="ProtNLM"/>
    </source>
</evidence>
<dbReference type="Gene3D" id="3.40.50.11500">
    <property type="match status" value="1"/>
</dbReference>
<feature type="region of interest" description="Disordered" evidence="3">
    <location>
        <begin position="1082"/>
        <end position="1127"/>
    </location>
</feature>
<feature type="domain" description="UDENN" evidence="5">
    <location>
        <begin position="236"/>
        <end position="1021"/>
    </location>
</feature>
<name>A0A4U0V248_9PEZI</name>
<dbReference type="SUPFAM" id="SSF57889">
    <property type="entry name" value="Cysteine-rich domain"/>
    <property type="match status" value="1"/>
</dbReference>
<evidence type="ECO:0000313" key="6">
    <source>
        <dbReference type="EMBL" id="TKA42443.1"/>
    </source>
</evidence>
<dbReference type="InterPro" id="IPR005112">
    <property type="entry name" value="dDENN_dom"/>
</dbReference>
<organism evidence="6 7">
    <name type="scientific">Friedmanniomyces endolithicus</name>
    <dbReference type="NCBI Taxonomy" id="329885"/>
    <lineage>
        <taxon>Eukaryota</taxon>
        <taxon>Fungi</taxon>
        <taxon>Dikarya</taxon>
        <taxon>Ascomycota</taxon>
        <taxon>Pezizomycotina</taxon>
        <taxon>Dothideomycetes</taxon>
        <taxon>Dothideomycetidae</taxon>
        <taxon>Mycosphaerellales</taxon>
        <taxon>Teratosphaeriaceae</taxon>
        <taxon>Friedmanniomyces</taxon>
    </lineage>
</organism>
<dbReference type="PROSITE" id="PS50211">
    <property type="entry name" value="DENN"/>
    <property type="match status" value="1"/>
</dbReference>
<comment type="caution">
    <text evidence="6">The sequence shown here is derived from an EMBL/GenBank/DDBJ whole genome shotgun (WGS) entry which is preliminary data.</text>
</comment>
<dbReference type="Pfam" id="PF03456">
    <property type="entry name" value="uDENN"/>
    <property type="match status" value="1"/>
</dbReference>
<dbReference type="Gene3D" id="3.30.450.200">
    <property type="match status" value="1"/>
</dbReference>
<dbReference type="EMBL" id="NAJP01000023">
    <property type="protein sequence ID" value="TKA42443.1"/>
    <property type="molecule type" value="Genomic_DNA"/>
</dbReference>
<dbReference type="SMART" id="SM00800">
    <property type="entry name" value="uDENN"/>
    <property type="match status" value="1"/>
</dbReference>
<dbReference type="PROSITE" id="PS00479">
    <property type="entry name" value="ZF_DAG_PE_1"/>
    <property type="match status" value="1"/>
</dbReference>
<dbReference type="Proteomes" id="UP000310066">
    <property type="component" value="Unassembled WGS sequence"/>
</dbReference>
<dbReference type="InterPro" id="IPR001194">
    <property type="entry name" value="cDENN_dom"/>
</dbReference>
<evidence type="ECO:0000313" key="7">
    <source>
        <dbReference type="Proteomes" id="UP000310066"/>
    </source>
</evidence>
<feature type="compositionally biased region" description="Polar residues" evidence="3">
    <location>
        <begin position="226"/>
        <end position="241"/>
    </location>
</feature>
<proteinExistence type="predicted"/>
<dbReference type="InterPro" id="IPR005113">
    <property type="entry name" value="uDENN_dom"/>
</dbReference>
<sequence length="1127" mass="123665">MAPAKPSKTTAQPGAPPADTSAPLADYFFISGIESSQVYEERTISAVSLPAAPVEDTIDEDKALEISNGPRPTTPGSPAETAKRRSRYSFEARKSIGSIINTVDPATTASNRSSTTITGVGLNSNGAISGLSDDAFEEALKKFASERDSFLEDIHISAGTVPTPTQRRPRPRTLRNTQDENTLGAAGLKGGMGSLRRRLSTMNSTKRQPSGTSRQASVRTTKRLSGYNSVIPTPQPFSSSPGMHPLKRRYEPVLLDRYPTKTMVDESKRRNPFPDYVPMFAFPNDVTVVSSDERPRSTWHGFAMTNQDNSKLYGVCVIVWVPLNHAASEALERHCEEWRRANMSHEERELASSLGERLSGERAKLSRLLAELPGVASGSPARETLEEEISAVEEKIGLMTDLLRPVRHGAASKIDGLTEGDTGFWIPRAYGILGRDASLVSFWKEWLRAIVVPMTNGAILRVPASSPKVGIWQPLERYVVNLCVEALCPITSLTQVEVAIRDLRLYARKEAINEIPGSRNTDLFALFRCLTIPNIMTLFEYALAESRIIFLSSHTAMLQLACSALTSLLYPMKWCGVLIPVLPARLIQALEAPCPYIIGVERRYEKLEFPSDDFCLVDLDLDIIESTAPPTPLPKPQRRKLQSLLQVAAPHHNRYGVPVGPPPYAQETFPRDAFSSESPQVFMANAAPSTLASYVSESSTTFGESTSAHSTATVFNAFLLSRDQSQGYDRPSTSSTGSGTNGSQSSRRSPPSPPAPSPISSTFPGTPTSRNDSGFALQASLREKRSGHFADGLARRNSAVHSLFNARNPLADKTNAQQQFGFDRIGTIKRPSQPAVTGHHPSLSTSTLGNGTSTYAPSVYAQSTLAASTVMPQQLMQPVRDNETTKWIEGHCLLRRNKDGKSTCSVCDERCEEESFRCSGCNITVHFRCLAAVSLVCPIAFRADQVRAAFVRCFASLFYTYRRFLHPAAGDRRKAGLLYHFNMDQFLRSVPHGDSEYMHLLRQTQAFNEFIHEREAGRAEDPGIKLFDEIILSKRNRGKQSFFSKSATGFLSDTSDHLWRSALATPPTSRVPGDRAAVSGRVPAKLEPTLMKEPRSIQGAPRLQQVRTKRKPVASMLGLASQSADAQ</sequence>
<evidence type="ECO:0000259" key="5">
    <source>
        <dbReference type="PROSITE" id="PS50211"/>
    </source>
</evidence>
<feature type="compositionally biased region" description="Low complexity" evidence="3">
    <location>
        <begin position="730"/>
        <end position="749"/>
    </location>
</feature>
<dbReference type="OrthoDB" id="6019893at2759"/>